<sequence length="657" mass="72607">MPSLQKIDQKSEGRSLVGEFEWRDVLIPDNVGNGRVKWHFQRRTLSQYLAMATAGLYGFYAAESTKIRAGSLGLLFPGAGLVAVLSIPSMIAFIISIALIPLMLFAWFGAGGLLFPILLWVGTAGLAVLLAGDSLFELSAPLWTAVCAILILYITFQTQASNRQASLKRQTRNEYLVQSVQQSQKMGVKATPGSREVSLENLRFLQWFIELGLAAKHDLSYHDVIDQFQTSAIRYQLYETVSDLGVYQHIYAPNFHGYLSEAMRNTIEKSLTERVVGFWKWETLWGKFNAFNFDPIAKDDIMVSGYILQAVGIYQSNTGDDRYTKPGSLLFEVDKSHAYPYDFKRIADAVYRNWNEGQYCLFSCEPNWIYTMCNLVGISGMIFADRLLGLNYASSLKHRFETALEEEFTTKDGSILPIRSELTGFTIPGLAGKLADGVNSILCAAYLPHIAHRNWAFSKNESIKWKEDGTIELVNLVGADKLDPGNYKPGLGSICALFAAAAAEFGDEAISKEMLRQLDQKYHPVITTKTGAMKNKGLSTLSSGSAIRARLSGFQDWVDMVLNGPPECVKRGPILSGVPFPEVLVAKAYSHDGEGMDLVLYPGKEAGLFQLRFEHLLAGRTYELSGTTAIASKVGDAVFEICVDGRTPLTLSARPGS</sequence>
<keyword evidence="1" id="KW-0472">Membrane</keyword>
<keyword evidence="1" id="KW-1133">Transmembrane helix</keyword>
<dbReference type="InterPro" id="IPR041411">
    <property type="entry name" value="Ldi"/>
</dbReference>
<feature type="transmembrane region" description="Helical" evidence="1">
    <location>
        <begin position="74"/>
        <end position="100"/>
    </location>
</feature>
<name>A0AA39D272_9EURO</name>
<protein>
    <recommendedName>
        <fullName evidence="2">Linalool dehydratase/isomerase domain-containing protein</fullName>
    </recommendedName>
</protein>
<organism evidence="3 4">
    <name type="scientific">Knufia peltigerae</name>
    <dbReference type="NCBI Taxonomy" id="1002370"/>
    <lineage>
        <taxon>Eukaryota</taxon>
        <taxon>Fungi</taxon>
        <taxon>Dikarya</taxon>
        <taxon>Ascomycota</taxon>
        <taxon>Pezizomycotina</taxon>
        <taxon>Eurotiomycetes</taxon>
        <taxon>Chaetothyriomycetidae</taxon>
        <taxon>Chaetothyriales</taxon>
        <taxon>Trichomeriaceae</taxon>
        <taxon>Knufia</taxon>
    </lineage>
</organism>
<evidence type="ECO:0000259" key="2">
    <source>
        <dbReference type="Pfam" id="PF18566"/>
    </source>
</evidence>
<dbReference type="Proteomes" id="UP001172681">
    <property type="component" value="Unassembled WGS sequence"/>
</dbReference>
<comment type="caution">
    <text evidence="3">The sequence shown here is derived from an EMBL/GenBank/DDBJ whole genome shotgun (WGS) entry which is preliminary data.</text>
</comment>
<keyword evidence="1" id="KW-0812">Transmembrane</keyword>
<feature type="transmembrane region" description="Helical" evidence="1">
    <location>
        <begin position="138"/>
        <end position="156"/>
    </location>
</feature>
<reference evidence="3" key="1">
    <citation type="submission" date="2022-10" db="EMBL/GenBank/DDBJ databases">
        <title>Culturing micro-colonial fungi from biological soil crusts in the Mojave desert and describing Neophaeococcomyces mojavensis, and introducing the new genera and species Taxawa tesnikishii.</title>
        <authorList>
            <person name="Kurbessoian T."/>
            <person name="Stajich J.E."/>
        </authorList>
    </citation>
    <scope>NUCLEOTIDE SEQUENCE</scope>
    <source>
        <strain evidence="3">TK_35</strain>
    </source>
</reference>
<accession>A0AA39D272</accession>
<feature type="transmembrane region" description="Helical" evidence="1">
    <location>
        <begin position="45"/>
        <end position="62"/>
    </location>
</feature>
<feature type="domain" description="Linalool dehydratase/isomerase" evidence="2">
    <location>
        <begin position="234"/>
        <end position="533"/>
    </location>
</feature>
<dbReference type="EMBL" id="JAPDRN010000002">
    <property type="protein sequence ID" value="KAJ9646695.1"/>
    <property type="molecule type" value="Genomic_DNA"/>
</dbReference>
<gene>
    <name evidence="3" type="ORF">H2204_000387</name>
</gene>
<evidence type="ECO:0000313" key="4">
    <source>
        <dbReference type="Proteomes" id="UP001172681"/>
    </source>
</evidence>
<keyword evidence="4" id="KW-1185">Reference proteome</keyword>
<proteinExistence type="predicted"/>
<evidence type="ECO:0000256" key="1">
    <source>
        <dbReference type="SAM" id="Phobius"/>
    </source>
</evidence>
<feature type="transmembrane region" description="Helical" evidence="1">
    <location>
        <begin position="106"/>
        <end position="131"/>
    </location>
</feature>
<dbReference type="AlphaFoldDB" id="A0AA39D272"/>
<evidence type="ECO:0000313" key="3">
    <source>
        <dbReference type="EMBL" id="KAJ9646695.1"/>
    </source>
</evidence>
<dbReference type="Pfam" id="PF18566">
    <property type="entry name" value="Ldi"/>
    <property type="match status" value="1"/>
</dbReference>